<feature type="transmembrane region" description="Helical" evidence="5">
    <location>
        <begin position="35"/>
        <end position="59"/>
    </location>
</feature>
<sequence length="338" mass="34920">MTIESEIRRQGAASAAIPAAMTATRSARPPSGAEWGLIGLLAGLWASSFPLAAVALWSVPPLTVVLGRVTLGAAALLLVLRLSGLAWPRRPGLRRDLLVMGLLNNALPFSLIVWGQQHIASGLASILNATTPLFAVLLAHLLTRDEKLSANRLAGVLLGIAGVALIVGPDALDSLWSGRDDGLWGELAVLGAACSYALAGLWGRRFRDLPPPATACGMLVASTLLMLPLALLVERPWTLAPSAASLAAIATVAIFGTAAAYLLYFRILRTAGATNLLLVTLLIPIGALAVGCGLLGEPLEPKALAGLAAILAGLAVIDGWPLRALARRLRRGVPDASG</sequence>
<feature type="transmembrane region" description="Helical" evidence="5">
    <location>
        <begin position="97"/>
        <end position="114"/>
    </location>
</feature>
<evidence type="ECO:0000256" key="3">
    <source>
        <dbReference type="ARBA" id="ARBA00022989"/>
    </source>
</evidence>
<dbReference type="InterPro" id="IPR037185">
    <property type="entry name" value="EmrE-like"/>
</dbReference>
<dbReference type="Pfam" id="PF00892">
    <property type="entry name" value="EamA"/>
    <property type="match status" value="2"/>
</dbReference>
<dbReference type="STRING" id="560819.SAMN05428998_116120"/>
<gene>
    <name evidence="7" type="ORF">SAMN05428998_116120</name>
</gene>
<evidence type="ECO:0000256" key="2">
    <source>
        <dbReference type="ARBA" id="ARBA00022692"/>
    </source>
</evidence>
<feature type="domain" description="EamA" evidence="6">
    <location>
        <begin position="183"/>
        <end position="317"/>
    </location>
</feature>
<dbReference type="EMBL" id="FWZX01000016">
    <property type="protein sequence ID" value="SMF46709.1"/>
    <property type="molecule type" value="Genomic_DNA"/>
</dbReference>
<evidence type="ECO:0000259" key="6">
    <source>
        <dbReference type="Pfam" id="PF00892"/>
    </source>
</evidence>
<dbReference type="Proteomes" id="UP000192917">
    <property type="component" value="Unassembled WGS sequence"/>
</dbReference>
<dbReference type="InterPro" id="IPR050638">
    <property type="entry name" value="AA-Vitamin_Transporters"/>
</dbReference>
<feature type="transmembrane region" description="Helical" evidence="5">
    <location>
        <begin position="215"/>
        <end position="233"/>
    </location>
</feature>
<evidence type="ECO:0000256" key="5">
    <source>
        <dbReference type="SAM" id="Phobius"/>
    </source>
</evidence>
<protein>
    <submittedName>
        <fullName evidence="7">Permease of the drug/metabolite transporter (DMT) superfamily</fullName>
    </submittedName>
</protein>
<feature type="transmembrane region" description="Helical" evidence="5">
    <location>
        <begin position="120"/>
        <end position="141"/>
    </location>
</feature>
<organism evidence="7 8">
    <name type="scientific">Tistlia consotensis USBA 355</name>
    <dbReference type="NCBI Taxonomy" id="560819"/>
    <lineage>
        <taxon>Bacteria</taxon>
        <taxon>Pseudomonadati</taxon>
        <taxon>Pseudomonadota</taxon>
        <taxon>Alphaproteobacteria</taxon>
        <taxon>Rhodospirillales</taxon>
        <taxon>Rhodovibrionaceae</taxon>
        <taxon>Tistlia</taxon>
    </lineage>
</organism>
<reference evidence="7 8" key="1">
    <citation type="submission" date="2017-04" db="EMBL/GenBank/DDBJ databases">
        <authorList>
            <person name="Afonso C.L."/>
            <person name="Miller P.J."/>
            <person name="Scott M.A."/>
            <person name="Spackman E."/>
            <person name="Goraichik I."/>
            <person name="Dimitrov K.M."/>
            <person name="Suarez D.L."/>
            <person name="Swayne D.E."/>
        </authorList>
    </citation>
    <scope>NUCLEOTIDE SEQUENCE [LARGE SCALE GENOMIC DNA]</scope>
    <source>
        <strain evidence="7 8">USBA 355</strain>
    </source>
</reference>
<feature type="transmembrane region" description="Helical" evidence="5">
    <location>
        <begin position="153"/>
        <end position="172"/>
    </location>
</feature>
<dbReference type="GO" id="GO:0016020">
    <property type="term" value="C:membrane"/>
    <property type="evidence" value="ECO:0007669"/>
    <property type="project" value="UniProtKB-SubCell"/>
</dbReference>
<dbReference type="SUPFAM" id="SSF103481">
    <property type="entry name" value="Multidrug resistance efflux transporter EmrE"/>
    <property type="match status" value="2"/>
</dbReference>
<feature type="transmembrane region" description="Helical" evidence="5">
    <location>
        <begin position="184"/>
        <end position="203"/>
    </location>
</feature>
<feature type="transmembrane region" description="Helical" evidence="5">
    <location>
        <begin position="239"/>
        <end position="264"/>
    </location>
</feature>
<evidence type="ECO:0000313" key="8">
    <source>
        <dbReference type="Proteomes" id="UP000192917"/>
    </source>
</evidence>
<keyword evidence="8" id="KW-1185">Reference proteome</keyword>
<dbReference type="AlphaFoldDB" id="A0A1Y6CD48"/>
<feature type="domain" description="EamA" evidence="6">
    <location>
        <begin position="37"/>
        <end position="167"/>
    </location>
</feature>
<keyword evidence="3 5" id="KW-1133">Transmembrane helix</keyword>
<comment type="subcellular location">
    <subcellularLocation>
        <location evidence="1">Membrane</location>
        <topology evidence="1">Multi-pass membrane protein</topology>
    </subcellularLocation>
</comment>
<dbReference type="PANTHER" id="PTHR32322">
    <property type="entry name" value="INNER MEMBRANE TRANSPORTER"/>
    <property type="match status" value="1"/>
</dbReference>
<feature type="transmembrane region" description="Helical" evidence="5">
    <location>
        <begin position="302"/>
        <end position="322"/>
    </location>
</feature>
<keyword evidence="4 5" id="KW-0472">Membrane</keyword>
<evidence type="ECO:0000256" key="1">
    <source>
        <dbReference type="ARBA" id="ARBA00004141"/>
    </source>
</evidence>
<evidence type="ECO:0000256" key="4">
    <source>
        <dbReference type="ARBA" id="ARBA00023136"/>
    </source>
</evidence>
<dbReference type="InterPro" id="IPR000620">
    <property type="entry name" value="EamA_dom"/>
</dbReference>
<dbReference type="PANTHER" id="PTHR32322:SF9">
    <property type="entry name" value="AMINO-ACID METABOLITE EFFLUX PUMP-RELATED"/>
    <property type="match status" value="1"/>
</dbReference>
<accession>A0A1Y6CD48</accession>
<name>A0A1Y6CD48_9PROT</name>
<keyword evidence="2 5" id="KW-0812">Transmembrane</keyword>
<evidence type="ECO:0000313" key="7">
    <source>
        <dbReference type="EMBL" id="SMF46709.1"/>
    </source>
</evidence>
<proteinExistence type="predicted"/>
<feature type="transmembrane region" description="Helical" evidence="5">
    <location>
        <begin position="65"/>
        <end position="85"/>
    </location>
</feature>
<feature type="transmembrane region" description="Helical" evidence="5">
    <location>
        <begin position="276"/>
        <end position="296"/>
    </location>
</feature>